<sequence>PTFLPQSRPSPFTPTSTWLCLQCSSTPYIPAPVQPIPIHTYIYMAMPTVHPAHPHSHLHLHGYAYSAVAPPTFLPQSRPSPFTPTSTWLCLQCSSTPYIPAPVQPIPIHTYIYMAMPTVHSAQSPFTPTSTWLCLQCSSAPYLPAPVQPIPIHTYIYMAMPTHPLPSCPSPAHPHSHLHLHGYAYSAVAPPTFLHQSRPSPFTPTSTWLCLQCSSTPYIPAPVQAIPIHTYIYMAMPTVQ</sequence>
<proteinExistence type="predicted"/>
<reference evidence="1" key="1">
    <citation type="journal article" date="2008" name="Nature">
        <title>The amphioxus genome and the evolution of the chordate karyotype.</title>
        <authorList>
            <consortium name="US DOE Joint Genome Institute (JGI-PGF)"/>
            <person name="Putnam N.H."/>
            <person name="Butts T."/>
            <person name="Ferrier D.E.K."/>
            <person name="Furlong R.F."/>
            <person name="Hellsten U."/>
            <person name="Kawashima T."/>
            <person name="Robinson-Rechavi M."/>
            <person name="Shoguchi E."/>
            <person name="Terry A."/>
            <person name="Yu J.-K."/>
            <person name="Benito-Gutierrez E.L."/>
            <person name="Dubchak I."/>
            <person name="Garcia-Fernandez J."/>
            <person name="Gibson-Brown J.J."/>
            <person name="Grigoriev I.V."/>
            <person name="Horton A.C."/>
            <person name="de Jong P.J."/>
            <person name="Jurka J."/>
            <person name="Kapitonov V.V."/>
            <person name="Kohara Y."/>
            <person name="Kuroki Y."/>
            <person name="Lindquist E."/>
            <person name="Lucas S."/>
            <person name="Osoegawa K."/>
            <person name="Pennacchio L.A."/>
            <person name="Salamov A.A."/>
            <person name="Satou Y."/>
            <person name="Sauka-Spengler T."/>
            <person name="Schmutz J."/>
            <person name="Shin-I T."/>
            <person name="Toyoda A."/>
            <person name="Bronner-Fraser M."/>
            <person name="Fujiyama A."/>
            <person name="Holland L.Z."/>
            <person name="Holland P.W.H."/>
            <person name="Satoh N."/>
            <person name="Rokhsar D.S."/>
        </authorList>
    </citation>
    <scope>NUCLEOTIDE SEQUENCE [LARGE SCALE GENOMIC DNA]</scope>
    <source>
        <strain evidence="1">S238N-H82</strain>
        <tissue evidence="1">Testes</tissue>
    </source>
</reference>
<gene>
    <name evidence="1" type="ORF">BRAFLDRAFT_222423</name>
</gene>
<dbReference type="EMBL" id="GG666510">
    <property type="protein sequence ID" value="EEN60752.1"/>
    <property type="molecule type" value="Genomic_DNA"/>
</dbReference>
<organism>
    <name type="scientific">Branchiostoma floridae</name>
    <name type="common">Florida lancelet</name>
    <name type="synonym">Amphioxus</name>
    <dbReference type="NCBI Taxonomy" id="7739"/>
    <lineage>
        <taxon>Eukaryota</taxon>
        <taxon>Metazoa</taxon>
        <taxon>Chordata</taxon>
        <taxon>Cephalochordata</taxon>
        <taxon>Leptocardii</taxon>
        <taxon>Amphioxiformes</taxon>
        <taxon>Branchiostomatidae</taxon>
        <taxon>Branchiostoma</taxon>
    </lineage>
</organism>
<accession>C3YFU7</accession>
<protein>
    <submittedName>
        <fullName evidence="1">Uncharacterized protein</fullName>
    </submittedName>
</protein>
<feature type="non-terminal residue" evidence="1">
    <location>
        <position position="1"/>
    </location>
</feature>
<evidence type="ECO:0000313" key="1">
    <source>
        <dbReference type="EMBL" id="EEN60752.1"/>
    </source>
</evidence>
<name>C3YFU7_BRAFL</name>
<dbReference type="InParanoid" id="C3YFU7"/>
<dbReference type="AlphaFoldDB" id="C3YFU7"/>